<dbReference type="Ensembl" id="ENSXETT00000115362">
    <property type="protein sequence ID" value="ENSXETP00000116074"/>
    <property type="gene ID" value="ENSXETG00000004971"/>
</dbReference>
<feature type="region of interest" description="Disordered" evidence="1">
    <location>
        <begin position="552"/>
        <end position="590"/>
    </location>
</feature>
<dbReference type="GO" id="GO:0005886">
    <property type="term" value="C:plasma membrane"/>
    <property type="evidence" value="ECO:0000318"/>
    <property type="project" value="GO_Central"/>
</dbReference>
<dbReference type="GO" id="GO:0048471">
    <property type="term" value="C:perinuclear region of cytoplasm"/>
    <property type="evidence" value="ECO:0000318"/>
    <property type="project" value="GO_Central"/>
</dbReference>
<dbReference type="InterPro" id="IPR003124">
    <property type="entry name" value="WH2_dom"/>
</dbReference>
<feature type="compositionally biased region" description="Polar residues" evidence="1">
    <location>
        <begin position="1145"/>
        <end position="1160"/>
    </location>
</feature>
<feature type="domain" description="RBD" evidence="2">
    <location>
        <begin position="101"/>
        <end position="175"/>
    </location>
</feature>
<dbReference type="InterPro" id="IPR003116">
    <property type="entry name" value="RBD_dom"/>
</dbReference>
<dbReference type="RefSeq" id="XP_031759917.1">
    <property type="nucleotide sequence ID" value="XM_031904057.1"/>
</dbReference>
<dbReference type="GeneID" id="100216055"/>
<feature type="compositionally biased region" description="Polar residues" evidence="1">
    <location>
        <begin position="564"/>
        <end position="575"/>
    </location>
</feature>
<reference evidence="6" key="3">
    <citation type="submission" date="2025-04" db="UniProtKB">
        <authorList>
            <consortium name="RefSeq"/>
        </authorList>
    </citation>
    <scope>IDENTIFICATION</scope>
    <source>
        <strain evidence="6">Nigerian</strain>
        <tissue evidence="6">Liver and blood</tissue>
    </source>
</reference>
<feature type="region of interest" description="Disordered" evidence="1">
    <location>
        <begin position="643"/>
        <end position="749"/>
    </location>
</feature>
<feature type="compositionally biased region" description="Basic and acidic residues" evidence="1">
    <location>
        <begin position="1130"/>
        <end position="1144"/>
    </location>
</feature>
<name>A0A803K737_XENTR</name>
<dbReference type="CDD" id="cd21799">
    <property type="entry name" value="WH2_Wa_Cobl"/>
    <property type="match status" value="1"/>
</dbReference>
<sequence>MSCIVEWQQANNKNVAFQPLSGSSSPEDLTHHKQKNSGAIGVSLGAYIVTSRKKLKARAPPPPNQTSLPTPSIEQRSSLDFDETDSQSPEDLKENMLHRKMDLRIYLPDGRGKTVTVDGSKAVMDLLVDLCSQYHLNPAQHIIEAKSGESQQPFTLRPNTLIGTLDVQTVCLKEKVAEIKVKKPAPVIPEKTVRLVVNFLGTQKTVVRVSPEVPLQNIVAAICEKCEFQLEDVILLRDTTSKEELDMAKSLKVLGIKELYAWNSKQEKKRNSSTNSDNAEKEKRGILGFFRSHKKNKNEGNTGSMENEEYEEIFKAASTSGNTHDGFSTAPSSPAVNTRPVALGASVSLCNISSIGAKPEMKKRRAPPPPKPTPLEVVAEKTIDQKTQEQLPPGIQNEQQKKKRRAPPPPTAQMPNDKNEEQEENQKSSTGNGRQVPQKPPRGTTRSPPLLVIPPPPPYPPPDFGNLDPPVFENGVVVTEAPKFVPVPAKRNKSLNRFNSVSSVEILTTDSMEADEAGSIHSYTEDSGMVSSLSDSLSLDLYSDSTQSRESLLNQENAKESGRTDTYNSNNSSMQTRRDDEDDVTSVRNGDEDIFISAQFQKTLEELDEDSEDMDDVDSAYRNHIHKINTEVPVTIIDGVPDMENENSGRTEVTVDNFPSSSQTVRPHTSYAKQGSLRSTKADQTTSTPQTTYQLENGNYHKEIKPPQTSPTSMPRTAFTSRSIENKDRPVKQQIPGSLNNINKGTEPAKPTLWRQQTYESKAGMRTFTVVPPKPDVKKYDRGASLSASAIKIDDFGNLINPHTSRPKKDLNGSFGNEPQGPLVERAKEFWRSNSMDGQAGEVREQFAKRSTSVCINKPNQQEPDSKINDISVKGVTPQVIYKEGETKEQPSMKNNKPNQQGQTDTMYYASSKGAMINTTERENGHLKQLHSMPVPQEKMIIIEHTTSVKSNTPFLNIPKRTSSQYVASAISKYTEPSNSKSFEMNDAKQELRSENRNLPSALSAKSRNITVEDKNVENKVINKQETTADLRKRFSGSYVPAGNKPIKTVAQKGSSFSEQQSFSEIQSRVGNTSITILEKNPEKTSPLYSSPHESQGHLNSTSSPNAFLKAVREKSGKIEQSNSYAYNKEPPRSATIKEDKENDVSSTIIDETDNPSNSDVFGPKAKLRQVVQKQVQKDTTLHSALMEAIQSGEGKEKLRKIQTSSTVSNELQSVRNAEPVKEAEKEHNVLQSIPPPPLMPPPPPPPPVLKSSAMVSPTTTANSLNARDALMEAIRSGAGAARLKKVSTVYGLRK</sequence>
<feature type="region of interest" description="Disordered" evidence="1">
    <location>
        <begin position="53"/>
        <end position="95"/>
    </location>
</feature>
<evidence type="ECO:0000313" key="5">
    <source>
        <dbReference type="Proteomes" id="UP000008143"/>
    </source>
</evidence>
<feature type="compositionally biased region" description="Polar residues" evidence="1">
    <location>
        <begin position="657"/>
        <end position="697"/>
    </location>
</feature>
<dbReference type="Proteomes" id="UP000008143">
    <property type="component" value="Chromosome 6"/>
</dbReference>
<dbReference type="Pfam" id="PF09469">
    <property type="entry name" value="Cobl"/>
    <property type="match status" value="1"/>
</dbReference>
<feature type="region of interest" description="Disordered" evidence="1">
    <location>
        <begin position="265"/>
        <end position="306"/>
    </location>
</feature>
<evidence type="ECO:0000313" key="7">
    <source>
        <dbReference type="Xenbase" id="XB-GENE-490658"/>
    </source>
</evidence>
<dbReference type="GO" id="GO:0044294">
    <property type="term" value="C:dendritic growth cone"/>
    <property type="evidence" value="ECO:0000318"/>
    <property type="project" value="GO_Central"/>
</dbReference>
<dbReference type="PROSITE" id="PS50898">
    <property type="entry name" value="RBD"/>
    <property type="match status" value="1"/>
</dbReference>
<dbReference type="Gene3D" id="3.10.20.90">
    <property type="entry name" value="Phosphatidylinositol 3-kinase Catalytic Subunit, Chain A, domain 1"/>
    <property type="match status" value="1"/>
</dbReference>
<dbReference type="GO" id="GO:0001726">
    <property type="term" value="C:ruffle"/>
    <property type="evidence" value="ECO:0000318"/>
    <property type="project" value="GO_Central"/>
</dbReference>
<feature type="compositionally biased region" description="Pro residues" evidence="1">
    <location>
        <begin position="1234"/>
        <end position="1249"/>
    </location>
</feature>
<evidence type="ECO:0000259" key="3">
    <source>
        <dbReference type="PROSITE" id="PS51082"/>
    </source>
</evidence>
<proteinExistence type="predicted"/>
<dbReference type="OMA" id="RENMFES"/>
<dbReference type="GO" id="GO:0051639">
    <property type="term" value="P:actin filament network formation"/>
    <property type="evidence" value="ECO:0000318"/>
    <property type="project" value="GO_Central"/>
</dbReference>
<dbReference type="Pfam" id="PF02205">
    <property type="entry name" value="WH2"/>
    <property type="match status" value="2"/>
</dbReference>
<feature type="region of interest" description="Disordered" evidence="1">
    <location>
        <begin position="1221"/>
        <end position="1262"/>
    </location>
</feature>
<dbReference type="CTD" id="23242"/>
<dbReference type="SMART" id="SM00246">
    <property type="entry name" value="WH2"/>
    <property type="match status" value="2"/>
</dbReference>
<dbReference type="GO" id="GO:0030041">
    <property type="term" value="P:actin filament polymerization"/>
    <property type="evidence" value="ECO:0000318"/>
    <property type="project" value="GO_Central"/>
</dbReference>
<feature type="region of interest" description="Disordered" evidence="1">
    <location>
        <begin position="1083"/>
        <end position="1164"/>
    </location>
</feature>
<feature type="compositionally biased region" description="Polar residues" evidence="1">
    <location>
        <begin position="735"/>
        <end position="744"/>
    </location>
</feature>
<dbReference type="GO" id="GO:1990357">
    <property type="term" value="C:terminal web"/>
    <property type="evidence" value="ECO:0000318"/>
    <property type="project" value="GO_Central"/>
</dbReference>
<feature type="region of interest" description="Disordered" evidence="1">
    <location>
        <begin position="885"/>
        <end position="904"/>
    </location>
</feature>
<feature type="region of interest" description="Disordered" evidence="1">
    <location>
        <begin position="16"/>
        <end position="37"/>
    </location>
</feature>
<dbReference type="GO" id="GO:0043025">
    <property type="term" value="C:neuronal cell body"/>
    <property type="evidence" value="ECO:0000318"/>
    <property type="project" value="GO_Central"/>
</dbReference>
<evidence type="ECO:0000313" key="4">
    <source>
        <dbReference type="Ensembl" id="ENSXETP00000116074"/>
    </source>
</evidence>
<feature type="domain" description="WH2" evidence="3">
    <location>
        <begin position="1182"/>
        <end position="1202"/>
    </location>
</feature>
<dbReference type="GeneTree" id="ENSGT00530000063608"/>
<feature type="compositionally biased region" description="Polar residues" evidence="1">
    <location>
        <begin position="1087"/>
        <end position="1106"/>
    </location>
</feature>
<gene>
    <name evidence="4 6 7" type="primary">cobl</name>
</gene>
<protein>
    <submittedName>
        <fullName evidence="4">Cordon-bleu WH2 repeat protein</fullName>
    </submittedName>
    <submittedName>
        <fullName evidence="6">Protein cordon-bleu isoform X1</fullName>
    </submittedName>
</protein>
<evidence type="ECO:0000259" key="2">
    <source>
        <dbReference type="PROSITE" id="PS50898"/>
    </source>
</evidence>
<dbReference type="PANTHER" id="PTHR47008">
    <property type="entry name" value="PROTEIN CORDON-BLEU"/>
    <property type="match status" value="1"/>
</dbReference>
<dbReference type="GO" id="GO:0044295">
    <property type="term" value="C:axonal growth cone"/>
    <property type="evidence" value="ECO:0000318"/>
    <property type="project" value="GO_Central"/>
</dbReference>
<dbReference type="OrthoDB" id="8882621at2759"/>
<dbReference type="InterPro" id="IPR039895">
    <property type="entry name" value="COBL-like"/>
</dbReference>
<feature type="region of interest" description="Disordered" evidence="1">
    <location>
        <begin position="358"/>
        <end position="467"/>
    </location>
</feature>
<feature type="compositionally biased region" description="Basic and acidic residues" evidence="1">
    <location>
        <begin position="378"/>
        <end position="387"/>
    </location>
</feature>
<dbReference type="PROSITE" id="PS51082">
    <property type="entry name" value="WH2"/>
    <property type="match status" value="2"/>
</dbReference>
<organism evidence="4">
    <name type="scientific">Xenopus tropicalis</name>
    <name type="common">Western clawed frog</name>
    <name type="synonym">Silurana tropicalis</name>
    <dbReference type="NCBI Taxonomy" id="8364"/>
    <lineage>
        <taxon>Eukaryota</taxon>
        <taxon>Metazoa</taxon>
        <taxon>Chordata</taxon>
        <taxon>Craniata</taxon>
        <taxon>Vertebrata</taxon>
        <taxon>Euteleostomi</taxon>
        <taxon>Amphibia</taxon>
        <taxon>Batrachia</taxon>
        <taxon>Anura</taxon>
        <taxon>Pipoidea</taxon>
        <taxon>Pipidae</taxon>
        <taxon>Xenopodinae</taxon>
        <taxon>Xenopus</taxon>
        <taxon>Silurana</taxon>
    </lineage>
</organism>
<evidence type="ECO:0000313" key="6">
    <source>
        <dbReference type="RefSeq" id="XP_031759917.1"/>
    </source>
</evidence>
<feature type="domain" description="WH2" evidence="3">
    <location>
        <begin position="1267"/>
        <end position="1287"/>
    </location>
</feature>
<dbReference type="CDD" id="cd21801">
    <property type="entry name" value="WH2_Wc_Cobl"/>
    <property type="match status" value="1"/>
</dbReference>
<dbReference type="PANTHER" id="PTHR47008:SF1">
    <property type="entry name" value="PROTEIN CORDON-BLEU"/>
    <property type="match status" value="1"/>
</dbReference>
<dbReference type="GO" id="GO:0003785">
    <property type="term" value="F:actin monomer binding"/>
    <property type="evidence" value="ECO:0000318"/>
    <property type="project" value="GO_Central"/>
</dbReference>
<feature type="compositionally biased region" description="Pro residues" evidence="1">
    <location>
        <begin position="451"/>
        <end position="463"/>
    </location>
</feature>
<feature type="compositionally biased region" description="Polar residues" evidence="1">
    <location>
        <begin position="710"/>
        <end position="723"/>
    </location>
</feature>
<feature type="compositionally biased region" description="Polar residues" evidence="1">
    <location>
        <begin position="16"/>
        <end position="27"/>
    </location>
</feature>
<reference evidence="4" key="2">
    <citation type="submission" date="2021-03" db="UniProtKB">
        <authorList>
            <consortium name="Ensembl"/>
        </authorList>
    </citation>
    <scope>IDENTIFICATION</scope>
</reference>
<dbReference type="InterPro" id="IPR019025">
    <property type="entry name" value="Cordon-bleu_ubiquitin_domain"/>
</dbReference>
<dbReference type="Bgee" id="ENSXETG00000004971">
    <property type="expression patterns" value="Expressed in heart and 9 other cell types or tissues"/>
</dbReference>
<evidence type="ECO:0000256" key="1">
    <source>
        <dbReference type="SAM" id="MobiDB-lite"/>
    </source>
</evidence>
<dbReference type="AGR" id="Xenbase:XB-GENE-490658"/>
<feature type="compositionally biased region" description="Polar residues" evidence="1">
    <location>
        <begin position="892"/>
        <end position="904"/>
    </location>
</feature>
<dbReference type="GO" id="GO:0007165">
    <property type="term" value="P:signal transduction"/>
    <property type="evidence" value="ECO:0007669"/>
    <property type="project" value="InterPro"/>
</dbReference>
<keyword evidence="5" id="KW-1185">Reference proteome</keyword>
<accession>A0A803K737</accession>
<reference evidence="4" key="1">
    <citation type="journal article" date="2010" name="Science">
        <title>The genome of the Western clawed frog Xenopus tropicalis.</title>
        <authorList>
            <person name="Hellsten U."/>
            <person name="Harland R.M."/>
            <person name="Gilchrist M.J."/>
            <person name="Hendrix D."/>
            <person name="Jurka J."/>
            <person name="Kapitonov V."/>
            <person name="Ovcharenko I."/>
            <person name="Putnam N.H."/>
            <person name="Shu S."/>
            <person name="Taher L."/>
            <person name="Blitz I.L."/>
            <person name="Blumberg B."/>
            <person name="Dichmann D.S."/>
            <person name="Dubchak I."/>
            <person name="Amaya E."/>
            <person name="Detter J.C."/>
            <person name="Fletcher R."/>
            <person name="Gerhard D.S."/>
            <person name="Goodstein D."/>
            <person name="Graves T."/>
            <person name="Grigoriev I.V."/>
            <person name="Grimwood J."/>
            <person name="Kawashima T."/>
            <person name="Lindquist E."/>
            <person name="Lucas S.M."/>
            <person name="Mead P.E."/>
            <person name="Mitros T."/>
            <person name="Ogino H."/>
            <person name="Ohta Y."/>
            <person name="Poliakov A.V."/>
            <person name="Pollet N."/>
            <person name="Robert J."/>
            <person name="Salamov A."/>
            <person name="Sater A.K."/>
            <person name="Schmutz J."/>
            <person name="Terry A."/>
            <person name="Vize P.D."/>
            <person name="Warren W.C."/>
            <person name="Wells D."/>
            <person name="Wills A."/>
            <person name="Wilson R.K."/>
            <person name="Zimmerman L.B."/>
            <person name="Zorn A.M."/>
            <person name="Grainger R."/>
            <person name="Grammer T."/>
            <person name="Khokha M.K."/>
            <person name="Richardson P.M."/>
            <person name="Rokhsar D.S."/>
        </authorList>
    </citation>
    <scope>NUCLEOTIDE SEQUENCE [LARGE SCALE GENOMIC DNA]</scope>
    <source>
        <strain evidence="4">Nigerian</strain>
    </source>
</reference>
<dbReference type="Xenbase" id="XB-GENE-490658">
    <property type="gene designation" value="cobl"/>
</dbReference>
<feature type="region of interest" description="Disordered" evidence="1">
    <location>
        <begin position="802"/>
        <end position="821"/>
    </location>
</feature>